<feature type="domain" description="RNA polymerase sigma-70 region 2" evidence="7">
    <location>
        <begin position="14"/>
        <end position="80"/>
    </location>
</feature>
<evidence type="ECO:0000256" key="4">
    <source>
        <dbReference type="ARBA" id="ARBA00023125"/>
    </source>
</evidence>
<name>A0A953LA24_9BACT</name>
<dbReference type="EMBL" id="JAHVHU010000004">
    <property type="protein sequence ID" value="MBY5957206.1"/>
    <property type="molecule type" value="Genomic_DNA"/>
</dbReference>
<dbReference type="NCBIfam" id="TIGR02937">
    <property type="entry name" value="sigma70-ECF"/>
    <property type="match status" value="1"/>
</dbReference>
<evidence type="ECO:0000259" key="8">
    <source>
        <dbReference type="Pfam" id="PF08281"/>
    </source>
</evidence>
<dbReference type="InterPro" id="IPR013325">
    <property type="entry name" value="RNA_pol_sigma_r2"/>
</dbReference>
<dbReference type="InterPro" id="IPR039425">
    <property type="entry name" value="RNA_pol_sigma-70-like"/>
</dbReference>
<evidence type="ECO:0000256" key="5">
    <source>
        <dbReference type="ARBA" id="ARBA00023163"/>
    </source>
</evidence>
<keyword evidence="6" id="KW-0472">Membrane</keyword>
<keyword evidence="6" id="KW-0812">Transmembrane</keyword>
<evidence type="ECO:0000256" key="1">
    <source>
        <dbReference type="ARBA" id="ARBA00010641"/>
    </source>
</evidence>
<comment type="caution">
    <text evidence="9">The sequence shown here is derived from an EMBL/GenBank/DDBJ whole genome shotgun (WGS) entry which is preliminary data.</text>
</comment>
<evidence type="ECO:0000313" key="9">
    <source>
        <dbReference type="EMBL" id="MBY5957206.1"/>
    </source>
</evidence>
<dbReference type="InterPro" id="IPR036388">
    <property type="entry name" value="WH-like_DNA-bd_sf"/>
</dbReference>
<evidence type="ECO:0000256" key="3">
    <source>
        <dbReference type="ARBA" id="ARBA00023082"/>
    </source>
</evidence>
<dbReference type="InterPro" id="IPR014284">
    <property type="entry name" value="RNA_pol_sigma-70_dom"/>
</dbReference>
<protein>
    <submittedName>
        <fullName evidence="9">Sigma-70 family RNA polymerase sigma factor</fullName>
    </submittedName>
</protein>
<dbReference type="SUPFAM" id="SSF88946">
    <property type="entry name" value="Sigma2 domain of RNA polymerase sigma factors"/>
    <property type="match status" value="1"/>
</dbReference>
<feature type="transmembrane region" description="Helical" evidence="6">
    <location>
        <begin position="168"/>
        <end position="187"/>
    </location>
</feature>
<keyword evidence="6" id="KW-1133">Transmembrane helix</keyword>
<organism evidence="9 10">
    <name type="scientific">Membranihabitans marinus</name>
    <dbReference type="NCBI Taxonomy" id="1227546"/>
    <lineage>
        <taxon>Bacteria</taxon>
        <taxon>Pseudomonadati</taxon>
        <taxon>Bacteroidota</taxon>
        <taxon>Saprospiria</taxon>
        <taxon>Saprospirales</taxon>
        <taxon>Saprospiraceae</taxon>
        <taxon>Membranihabitans</taxon>
    </lineage>
</organism>
<accession>A0A953LA24</accession>
<dbReference type="InterPro" id="IPR013249">
    <property type="entry name" value="RNA_pol_sigma70_r4_t2"/>
</dbReference>
<keyword evidence="5" id="KW-0804">Transcription</keyword>
<sequence>MENNADQYKDAETLFHQYNDKVFGYILNNVKDYALAKDITQDVFLKVCMNETRIQDIHDVSNYIFLITRNTLIDHFRKAAHETKYRETLKERWMNPIQRMMDEKHYGHVLDAALCKLSDRQKEIYVQHRKEGKPLKTIAREMNISFFTAKNHLAEARKNLRTLIDPDVLYIGLVITSWSIIELISFIL</sequence>
<proteinExistence type="inferred from homology"/>
<keyword evidence="3" id="KW-0731">Sigma factor</keyword>
<dbReference type="Gene3D" id="1.10.10.10">
    <property type="entry name" value="Winged helix-like DNA-binding domain superfamily/Winged helix DNA-binding domain"/>
    <property type="match status" value="1"/>
</dbReference>
<dbReference type="RefSeq" id="WP_222578729.1">
    <property type="nucleotide sequence ID" value="NZ_JAHVHU010000004.1"/>
</dbReference>
<keyword evidence="2" id="KW-0805">Transcription regulation</keyword>
<dbReference type="Pfam" id="PF04542">
    <property type="entry name" value="Sigma70_r2"/>
    <property type="match status" value="1"/>
</dbReference>
<dbReference type="GO" id="GO:0006352">
    <property type="term" value="P:DNA-templated transcription initiation"/>
    <property type="evidence" value="ECO:0007669"/>
    <property type="project" value="InterPro"/>
</dbReference>
<dbReference type="GO" id="GO:0016987">
    <property type="term" value="F:sigma factor activity"/>
    <property type="evidence" value="ECO:0007669"/>
    <property type="project" value="UniProtKB-KW"/>
</dbReference>
<keyword evidence="4" id="KW-0238">DNA-binding</keyword>
<dbReference type="SUPFAM" id="SSF88659">
    <property type="entry name" value="Sigma3 and sigma4 domains of RNA polymerase sigma factors"/>
    <property type="match status" value="1"/>
</dbReference>
<comment type="similarity">
    <text evidence="1">Belongs to the sigma-70 factor family. ECF subfamily.</text>
</comment>
<evidence type="ECO:0000256" key="2">
    <source>
        <dbReference type="ARBA" id="ARBA00023015"/>
    </source>
</evidence>
<dbReference type="AlphaFoldDB" id="A0A953LA24"/>
<gene>
    <name evidence="9" type="ORF">KUV50_03600</name>
</gene>
<reference evidence="9" key="1">
    <citation type="submission" date="2021-06" db="EMBL/GenBank/DDBJ databases">
        <title>44 bacteria genomes isolated from Dapeng, Shenzhen.</title>
        <authorList>
            <person name="Zheng W."/>
            <person name="Yu S."/>
            <person name="Huang Y."/>
        </authorList>
    </citation>
    <scope>NUCLEOTIDE SEQUENCE</scope>
    <source>
        <strain evidence="9">DP5N28-2</strain>
    </source>
</reference>
<dbReference type="InterPro" id="IPR013324">
    <property type="entry name" value="RNA_pol_sigma_r3/r4-like"/>
</dbReference>
<evidence type="ECO:0000259" key="7">
    <source>
        <dbReference type="Pfam" id="PF04542"/>
    </source>
</evidence>
<dbReference type="GO" id="GO:0003677">
    <property type="term" value="F:DNA binding"/>
    <property type="evidence" value="ECO:0007669"/>
    <property type="project" value="UniProtKB-KW"/>
</dbReference>
<dbReference type="PANTHER" id="PTHR43133">
    <property type="entry name" value="RNA POLYMERASE ECF-TYPE SIGMA FACTO"/>
    <property type="match status" value="1"/>
</dbReference>
<keyword evidence="10" id="KW-1185">Reference proteome</keyword>
<evidence type="ECO:0000256" key="6">
    <source>
        <dbReference type="SAM" id="Phobius"/>
    </source>
</evidence>
<dbReference type="PANTHER" id="PTHR43133:SF8">
    <property type="entry name" value="RNA POLYMERASE SIGMA FACTOR HI_1459-RELATED"/>
    <property type="match status" value="1"/>
</dbReference>
<dbReference type="Pfam" id="PF08281">
    <property type="entry name" value="Sigma70_r4_2"/>
    <property type="match status" value="1"/>
</dbReference>
<feature type="domain" description="RNA polymerase sigma factor 70 region 4 type 2" evidence="8">
    <location>
        <begin position="110"/>
        <end position="160"/>
    </location>
</feature>
<dbReference type="InterPro" id="IPR007627">
    <property type="entry name" value="RNA_pol_sigma70_r2"/>
</dbReference>
<evidence type="ECO:0000313" key="10">
    <source>
        <dbReference type="Proteomes" id="UP000753961"/>
    </source>
</evidence>
<dbReference type="Gene3D" id="1.10.1740.10">
    <property type="match status" value="1"/>
</dbReference>
<dbReference type="Proteomes" id="UP000753961">
    <property type="component" value="Unassembled WGS sequence"/>
</dbReference>